<dbReference type="AlphaFoldDB" id="A0A834P7M0"/>
<dbReference type="EMBL" id="JACSDY010000003">
    <property type="protein sequence ID" value="KAF7431606.1"/>
    <property type="molecule type" value="Genomic_DNA"/>
</dbReference>
<name>A0A834P7M0_VESPE</name>
<evidence type="ECO:0000313" key="2">
    <source>
        <dbReference type="Proteomes" id="UP000600918"/>
    </source>
</evidence>
<gene>
    <name evidence="1" type="ORF">H0235_004530</name>
</gene>
<evidence type="ECO:0000313" key="1">
    <source>
        <dbReference type="EMBL" id="KAF7431606.1"/>
    </source>
</evidence>
<organism evidence="1 2">
    <name type="scientific">Vespula pensylvanica</name>
    <name type="common">Western yellow jacket</name>
    <name type="synonym">Wasp</name>
    <dbReference type="NCBI Taxonomy" id="30213"/>
    <lineage>
        <taxon>Eukaryota</taxon>
        <taxon>Metazoa</taxon>
        <taxon>Ecdysozoa</taxon>
        <taxon>Arthropoda</taxon>
        <taxon>Hexapoda</taxon>
        <taxon>Insecta</taxon>
        <taxon>Pterygota</taxon>
        <taxon>Neoptera</taxon>
        <taxon>Endopterygota</taxon>
        <taxon>Hymenoptera</taxon>
        <taxon>Apocrita</taxon>
        <taxon>Aculeata</taxon>
        <taxon>Vespoidea</taxon>
        <taxon>Vespidae</taxon>
        <taxon>Vespinae</taxon>
        <taxon>Vespula</taxon>
    </lineage>
</organism>
<dbReference type="Proteomes" id="UP000600918">
    <property type="component" value="Unassembled WGS sequence"/>
</dbReference>
<reference evidence="1" key="1">
    <citation type="journal article" date="2020" name="G3 (Bethesda)">
        <title>High-Quality Assemblies for Three Invasive Social Wasps from the &lt;i&gt;Vespula&lt;/i&gt; Genus.</title>
        <authorList>
            <person name="Harrop T.W.R."/>
            <person name="Guhlin J."/>
            <person name="McLaughlin G.M."/>
            <person name="Permina E."/>
            <person name="Stockwell P."/>
            <person name="Gilligan J."/>
            <person name="Le Lec M.F."/>
            <person name="Gruber M.A.M."/>
            <person name="Quinn O."/>
            <person name="Lovegrove M."/>
            <person name="Duncan E.J."/>
            <person name="Remnant E.J."/>
            <person name="Van Eeckhoven J."/>
            <person name="Graham B."/>
            <person name="Knapp R.A."/>
            <person name="Langford K.W."/>
            <person name="Kronenberg Z."/>
            <person name="Press M.O."/>
            <person name="Eacker S.M."/>
            <person name="Wilson-Rankin E.E."/>
            <person name="Purcell J."/>
            <person name="Lester P.J."/>
            <person name="Dearden P.K."/>
        </authorList>
    </citation>
    <scope>NUCLEOTIDE SEQUENCE</scope>
    <source>
        <strain evidence="1">Volc-1</strain>
    </source>
</reference>
<proteinExistence type="predicted"/>
<accession>A0A834P7M0</accession>
<keyword evidence="2" id="KW-1185">Reference proteome</keyword>
<protein>
    <submittedName>
        <fullName evidence="1">Uncharacterized protein</fullName>
    </submittedName>
</protein>
<sequence length="99" mass="11045">MVVVDYFARRGNKIPWLGHSRLTRPIREFGDTIGYAVGVCTHALSQQEGRHVAMCGNINKVSVNPNSMQSYCLEISAIYQAAPVSTSSLKRILLMLRIH</sequence>
<comment type="caution">
    <text evidence="1">The sequence shown here is derived from an EMBL/GenBank/DDBJ whole genome shotgun (WGS) entry which is preliminary data.</text>
</comment>